<sequence length="529" mass="59218">MRGTYNVNHDLISRRSDWESIHSSTEVRHESRRTLEDTISNLAINDREKISGSAKRPTTLEGRSKDGAGLGSSQGANELPPEIVEKIFHFFNDSGVVVLLPFKSENFSLWRLGHVCGRWRTILWDSPLIWGQLTVKLSRVGSETSYGAHEMFGYNLAATNDMFVYVLSKTKTIISLSAGGSECRSIFQTIISHSKRFKRLHLYGLQENMIFSMLKQPPGAWESLEALDIGWQENGNIRFDNTTSSLQSAANLRTVSFSSSPATYIPQLFFLPWAQLVELHIARMDLPVSIIYATLERCPGLVSALLSIQCDPLIPTQGKITLPNLIKLNLTTTNKRTIDWDTFLQPFLTPSLTSLSFCSQKIAIATMRTFIIKSGSSLQEFTLSTGNPYDDGEAIESLLSLLSGVKKLNITWLIPASIVRRIFTGKDGLLPCLIWGRWQVGPSGLTGILEIVDSYVSNSVGREPLSLTIGCYERPGFHNVVKAYLESYEKYQNHEGLKFWVYNAKTSVFIKPGSNLLRSRYLCVLTSPQ</sequence>
<gene>
    <name evidence="3" type="ORF">BDZ94DRAFT_1324674</name>
</gene>
<evidence type="ECO:0000256" key="1">
    <source>
        <dbReference type="SAM" id="MobiDB-lite"/>
    </source>
</evidence>
<dbReference type="Gene3D" id="3.80.10.10">
    <property type="entry name" value="Ribonuclease Inhibitor"/>
    <property type="match status" value="1"/>
</dbReference>
<name>A0A9P5Y1P5_9AGAR</name>
<feature type="domain" description="F-box" evidence="2">
    <location>
        <begin position="77"/>
        <end position="133"/>
    </location>
</feature>
<dbReference type="Pfam" id="PF12937">
    <property type="entry name" value="F-box-like"/>
    <property type="match status" value="1"/>
</dbReference>
<dbReference type="Proteomes" id="UP000807353">
    <property type="component" value="Unassembled WGS sequence"/>
</dbReference>
<keyword evidence="4" id="KW-1185">Reference proteome</keyword>
<dbReference type="InterPro" id="IPR032675">
    <property type="entry name" value="LRR_dom_sf"/>
</dbReference>
<dbReference type="SUPFAM" id="SSF52047">
    <property type="entry name" value="RNI-like"/>
    <property type="match status" value="1"/>
</dbReference>
<dbReference type="Gene3D" id="1.20.1280.50">
    <property type="match status" value="1"/>
</dbReference>
<evidence type="ECO:0000259" key="2">
    <source>
        <dbReference type="Pfam" id="PF12937"/>
    </source>
</evidence>
<evidence type="ECO:0000313" key="3">
    <source>
        <dbReference type="EMBL" id="KAF9459620.1"/>
    </source>
</evidence>
<dbReference type="SUPFAM" id="SSF81383">
    <property type="entry name" value="F-box domain"/>
    <property type="match status" value="1"/>
</dbReference>
<organism evidence="3 4">
    <name type="scientific">Collybia nuda</name>
    <dbReference type="NCBI Taxonomy" id="64659"/>
    <lineage>
        <taxon>Eukaryota</taxon>
        <taxon>Fungi</taxon>
        <taxon>Dikarya</taxon>
        <taxon>Basidiomycota</taxon>
        <taxon>Agaricomycotina</taxon>
        <taxon>Agaricomycetes</taxon>
        <taxon>Agaricomycetidae</taxon>
        <taxon>Agaricales</taxon>
        <taxon>Tricholomatineae</taxon>
        <taxon>Clitocybaceae</taxon>
        <taxon>Collybia</taxon>
    </lineage>
</organism>
<dbReference type="OrthoDB" id="2269034at2759"/>
<dbReference type="AlphaFoldDB" id="A0A9P5Y1P5"/>
<reference evidence="3" key="1">
    <citation type="submission" date="2020-11" db="EMBL/GenBank/DDBJ databases">
        <authorList>
            <consortium name="DOE Joint Genome Institute"/>
            <person name="Ahrendt S."/>
            <person name="Riley R."/>
            <person name="Andreopoulos W."/>
            <person name="Labutti K."/>
            <person name="Pangilinan J."/>
            <person name="Ruiz-Duenas F.J."/>
            <person name="Barrasa J.M."/>
            <person name="Sanchez-Garcia M."/>
            <person name="Camarero S."/>
            <person name="Miyauchi S."/>
            <person name="Serrano A."/>
            <person name="Linde D."/>
            <person name="Babiker R."/>
            <person name="Drula E."/>
            <person name="Ayuso-Fernandez I."/>
            <person name="Pacheco R."/>
            <person name="Padilla G."/>
            <person name="Ferreira P."/>
            <person name="Barriuso J."/>
            <person name="Kellner H."/>
            <person name="Castanera R."/>
            <person name="Alfaro M."/>
            <person name="Ramirez L."/>
            <person name="Pisabarro A.G."/>
            <person name="Kuo A."/>
            <person name="Tritt A."/>
            <person name="Lipzen A."/>
            <person name="He G."/>
            <person name="Yan M."/>
            <person name="Ng V."/>
            <person name="Cullen D."/>
            <person name="Martin F."/>
            <person name="Rosso M.-N."/>
            <person name="Henrissat B."/>
            <person name="Hibbett D."/>
            <person name="Martinez A.T."/>
            <person name="Grigoriev I.V."/>
        </authorList>
    </citation>
    <scope>NUCLEOTIDE SEQUENCE</scope>
    <source>
        <strain evidence="3">CBS 247.69</strain>
    </source>
</reference>
<dbReference type="EMBL" id="MU150313">
    <property type="protein sequence ID" value="KAF9459620.1"/>
    <property type="molecule type" value="Genomic_DNA"/>
</dbReference>
<protein>
    <recommendedName>
        <fullName evidence="2">F-box domain-containing protein</fullName>
    </recommendedName>
</protein>
<dbReference type="InterPro" id="IPR001810">
    <property type="entry name" value="F-box_dom"/>
</dbReference>
<accession>A0A9P5Y1P5</accession>
<proteinExistence type="predicted"/>
<feature type="region of interest" description="Disordered" evidence="1">
    <location>
        <begin position="51"/>
        <end position="76"/>
    </location>
</feature>
<comment type="caution">
    <text evidence="3">The sequence shown here is derived from an EMBL/GenBank/DDBJ whole genome shotgun (WGS) entry which is preliminary data.</text>
</comment>
<dbReference type="InterPro" id="IPR036047">
    <property type="entry name" value="F-box-like_dom_sf"/>
</dbReference>
<evidence type="ECO:0000313" key="4">
    <source>
        <dbReference type="Proteomes" id="UP000807353"/>
    </source>
</evidence>